<dbReference type="Proteomes" id="UP000000268">
    <property type="component" value="Chromosome"/>
</dbReference>
<dbReference type="OrthoDB" id="9779554at2"/>
<dbReference type="GO" id="GO:0035435">
    <property type="term" value="P:phosphate ion transmembrane transport"/>
    <property type="evidence" value="ECO:0007669"/>
    <property type="project" value="TreeGrafter"/>
</dbReference>
<dbReference type="HOGENOM" id="CLU_015355_3_3_3"/>
<dbReference type="EMBL" id="CP000828">
    <property type="protein sequence ID" value="ABW31292.1"/>
    <property type="molecule type" value="Genomic_DNA"/>
</dbReference>
<dbReference type="PANTHER" id="PTHR11101:SF80">
    <property type="entry name" value="PHOSPHATE TRANSPORTER"/>
    <property type="match status" value="1"/>
</dbReference>
<dbReference type="PANTHER" id="PTHR11101">
    <property type="entry name" value="PHOSPHATE TRANSPORTER"/>
    <property type="match status" value="1"/>
</dbReference>
<reference evidence="7 8" key="1">
    <citation type="journal article" date="2008" name="Proc. Natl. Acad. Sci. U.S.A.">
        <title>Niche adaptation and genome expansion in the chlorophyll d-producing cyanobacterium Acaryochloris marina.</title>
        <authorList>
            <person name="Swingley W.D."/>
            <person name="Chen M."/>
            <person name="Cheung P.C."/>
            <person name="Conrad A.L."/>
            <person name="Dejesa L.C."/>
            <person name="Hao J."/>
            <person name="Honchak B.M."/>
            <person name="Karbach L.E."/>
            <person name="Kurdoglu A."/>
            <person name="Lahiri S."/>
            <person name="Mastrian S.D."/>
            <person name="Miyashita H."/>
            <person name="Page L."/>
            <person name="Ramakrishna P."/>
            <person name="Satoh S."/>
            <person name="Sattley W.M."/>
            <person name="Shimada Y."/>
            <person name="Taylor H.L."/>
            <person name="Tomo T."/>
            <person name="Tsuchiya T."/>
            <person name="Wang Z.T."/>
            <person name="Raymond J."/>
            <person name="Mimuro M."/>
            <person name="Blankenship R.E."/>
            <person name="Touchman J.W."/>
        </authorList>
    </citation>
    <scope>NUCLEOTIDE SEQUENCE [LARGE SCALE GENOMIC DNA]</scope>
    <source>
        <strain evidence="8">MBIC 11017</strain>
    </source>
</reference>
<feature type="transmembrane region" description="Helical" evidence="6">
    <location>
        <begin position="396"/>
        <end position="418"/>
    </location>
</feature>
<comment type="subcellular location">
    <subcellularLocation>
        <location evidence="1 6">Membrane</location>
        <topology evidence="1 6">Multi-pass membrane protein</topology>
    </subcellularLocation>
</comment>
<evidence type="ECO:0000256" key="1">
    <source>
        <dbReference type="ARBA" id="ARBA00004141"/>
    </source>
</evidence>
<name>B0C8N0_ACAM1</name>
<dbReference type="KEGG" id="amr:AM1_6362"/>
<sequence>MVFILFVSGLAFYLAWNLGANDVANAMGTSVGSKAVTLRQALVIAGILEFTGAVVFGRQVIQTLTRGVVDAQAFANMPQTLSLGMMSVLMTCGLWLQIATWRGWPVASSHATIGALAGFSLVALGTSAVQWSMLGIISLSWLLTPVTSGGIAALIYHLIAQGILKSPDPVSRLNEWIPWLSAGLVSIFGVIVLPQVTHPLYQVLQARWHWQLPEQDLAIAVGLTAILTLTTWSWQKLDRSSDAVSLETDATAVENQLALFQVCSACFVAFAHGSNDVGNAVAPLVVITAIFSTQAIPTAGAAAPLWIMILGGLGIVVGLAVSGKKVMTTIGEDIIPLQPSSGFCAELAAATTILLASRWGLPVSTTHALVGGVMGIGLSQRGQTIQWATLRQIAGAWGLTLPICMGLGALLFSGLQFLTGL</sequence>
<evidence type="ECO:0000313" key="8">
    <source>
        <dbReference type="Proteomes" id="UP000000268"/>
    </source>
</evidence>
<accession>B0C8N0</accession>
<dbReference type="eggNOG" id="COG0306">
    <property type="taxonomic scope" value="Bacteria"/>
</dbReference>
<dbReference type="GO" id="GO:0016020">
    <property type="term" value="C:membrane"/>
    <property type="evidence" value="ECO:0007669"/>
    <property type="project" value="UniProtKB-SubCell"/>
</dbReference>
<evidence type="ECO:0000256" key="5">
    <source>
        <dbReference type="ARBA" id="ARBA00023136"/>
    </source>
</evidence>
<dbReference type="InterPro" id="IPR001204">
    <property type="entry name" value="Phos_transporter"/>
</dbReference>
<keyword evidence="4 6" id="KW-1133">Transmembrane helix</keyword>
<feature type="transmembrane region" description="Helical" evidence="6">
    <location>
        <begin position="41"/>
        <end position="61"/>
    </location>
</feature>
<feature type="transmembrane region" description="Helical" evidence="6">
    <location>
        <begin position="81"/>
        <end position="98"/>
    </location>
</feature>
<evidence type="ECO:0000313" key="7">
    <source>
        <dbReference type="EMBL" id="ABW31292.1"/>
    </source>
</evidence>
<feature type="transmembrane region" description="Helical" evidence="6">
    <location>
        <begin position="110"/>
        <end position="129"/>
    </location>
</feature>
<keyword evidence="6" id="KW-0592">Phosphate transport</keyword>
<protein>
    <recommendedName>
        <fullName evidence="6">Phosphate transporter</fullName>
    </recommendedName>
</protein>
<proteinExistence type="inferred from homology"/>
<dbReference type="Pfam" id="PF01384">
    <property type="entry name" value="PHO4"/>
    <property type="match status" value="1"/>
</dbReference>
<dbReference type="STRING" id="329726.AM1_6362"/>
<feature type="transmembrane region" description="Helical" evidence="6">
    <location>
        <begin position="303"/>
        <end position="321"/>
    </location>
</feature>
<comment type="similarity">
    <text evidence="6">Belongs to the inorganic phosphate transporter (PiT) (TC 2.A.20) family.</text>
</comment>
<organism evidence="7 8">
    <name type="scientific">Acaryochloris marina (strain MBIC 11017)</name>
    <dbReference type="NCBI Taxonomy" id="329726"/>
    <lineage>
        <taxon>Bacteria</taxon>
        <taxon>Bacillati</taxon>
        <taxon>Cyanobacteriota</taxon>
        <taxon>Cyanophyceae</taxon>
        <taxon>Acaryochloridales</taxon>
        <taxon>Acaryochloridaceae</taxon>
        <taxon>Acaryochloris</taxon>
    </lineage>
</organism>
<dbReference type="GO" id="GO:0005315">
    <property type="term" value="F:phosphate transmembrane transporter activity"/>
    <property type="evidence" value="ECO:0007669"/>
    <property type="project" value="InterPro"/>
</dbReference>
<feature type="transmembrane region" description="Helical" evidence="6">
    <location>
        <begin position="217"/>
        <end position="235"/>
    </location>
</feature>
<keyword evidence="5 6" id="KW-0472">Membrane</keyword>
<feature type="transmembrane region" description="Helical" evidence="6">
    <location>
        <begin position="176"/>
        <end position="196"/>
    </location>
</feature>
<feature type="transmembrane region" description="Helical" evidence="6">
    <location>
        <begin position="141"/>
        <end position="164"/>
    </location>
</feature>
<evidence type="ECO:0000256" key="6">
    <source>
        <dbReference type="RuleBase" id="RU363058"/>
    </source>
</evidence>
<keyword evidence="8" id="KW-1185">Reference proteome</keyword>
<keyword evidence="3 6" id="KW-0812">Transmembrane</keyword>
<gene>
    <name evidence="7" type="ordered locus">AM1_6362</name>
</gene>
<evidence type="ECO:0000256" key="2">
    <source>
        <dbReference type="ARBA" id="ARBA00022448"/>
    </source>
</evidence>
<dbReference type="RefSeq" id="WP_012166467.1">
    <property type="nucleotide sequence ID" value="NC_009925.1"/>
</dbReference>
<evidence type="ECO:0000256" key="4">
    <source>
        <dbReference type="ARBA" id="ARBA00022989"/>
    </source>
</evidence>
<evidence type="ECO:0000256" key="3">
    <source>
        <dbReference type="ARBA" id="ARBA00022692"/>
    </source>
</evidence>
<keyword evidence="2 6" id="KW-0813">Transport</keyword>
<dbReference type="AlphaFoldDB" id="B0C8N0"/>